<dbReference type="PANTHER" id="PTHR21240:SF28">
    <property type="entry name" value="ISO-OROTATE DECARBOXYLASE (EUROFUNG)"/>
    <property type="match status" value="1"/>
</dbReference>
<feature type="non-terminal residue" evidence="4">
    <location>
        <position position="360"/>
    </location>
</feature>
<feature type="signal peptide" evidence="2">
    <location>
        <begin position="1"/>
        <end position="23"/>
    </location>
</feature>
<sequence>MQILFLKSGLLPLAVALVSYASAAEAKTPTPLVDHHFHLTSAAIAEVINGRPLPTTKLHASVGKLLEARAAAWNDSARLGRVFAPDAIVLVQNQRQAALLRGRELVASHLAGRFGRPYQMVAVTSSMGDDAGHVTGYYVRPQVNGVQYVGSFQLGLSKQADGEWQIASEFPSFRGGSPQQAVLARDAIAMLDEAGVQRAVVLSNAGAFGGRYFNPAGAYESAERRYQRVKTENDWSIRQVAEYPDRLISFCSLNPLEPYALDELRRCAETGHRGLKMQFLESSVDVQNGKHVARLREVFSLADRLRLSILVHVANNSGADEVVAANMASFLDRVAVAAPNVTIQMAHLWGGGDYSEAALK</sequence>
<gene>
    <name evidence="4" type="ORF">AVDCRST_MAG93-3229</name>
</gene>
<accession>A0A6J4JLI0</accession>
<dbReference type="GO" id="GO:0016787">
    <property type="term" value="F:hydrolase activity"/>
    <property type="evidence" value="ECO:0007669"/>
    <property type="project" value="InterPro"/>
</dbReference>
<dbReference type="InterPro" id="IPR032465">
    <property type="entry name" value="ACMSD"/>
</dbReference>
<dbReference type="GO" id="GO:0019748">
    <property type="term" value="P:secondary metabolic process"/>
    <property type="evidence" value="ECO:0007669"/>
    <property type="project" value="TreeGrafter"/>
</dbReference>
<protein>
    <recommendedName>
        <fullName evidence="3">Amidohydrolase-related domain-containing protein</fullName>
    </recommendedName>
</protein>
<dbReference type="EMBL" id="CADCTR010001104">
    <property type="protein sequence ID" value="CAA9281577.1"/>
    <property type="molecule type" value="Genomic_DNA"/>
</dbReference>
<organism evidence="4">
    <name type="scientific">uncultured Chloroflexia bacterium</name>
    <dbReference type="NCBI Taxonomy" id="1672391"/>
    <lineage>
        <taxon>Bacteria</taxon>
        <taxon>Bacillati</taxon>
        <taxon>Chloroflexota</taxon>
        <taxon>Chloroflexia</taxon>
        <taxon>environmental samples</taxon>
    </lineage>
</organism>
<dbReference type="InterPro" id="IPR032466">
    <property type="entry name" value="Metal_Hydrolase"/>
</dbReference>
<dbReference type="GO" id="GO:0016831">
    <property type="term" value="F:carboxy-lyase activity"/>
    <property type="evidence" value="ECO:0007669"/>
    <property type="project" value="InterPro"/>
</dbReference>
<dbReference type="Pfam" id="PF04909">
    <property type="entry name" value="Amidohydro_2"/>
    <property type="match status" value="1"/>
</dbReference>
<dbReference type="InterPro" id="IPR032710">
    <property type="entry name" value="NTF2-like_dom_sf"/>
</dbReference>
<evidence type="ECO:0000313" key="4">
    <source>
        <dbReference type="EMBL" id="CAA9281577.1"/>
    </source>
</evidence>
<dbReference type="GO" id="GO:0005737">
    <property type="term" value="C:cytoplasm"/>
    <property type="evidence" value="ECO:0007669"/>
    <property type="project" value="TreeGrafter"/>
</dbReference>
<evidence type="ECO:0000256" key="1">
    <source>
        <dbReference type="ARBA" id="ARBA00023239"/>
    </source>
</evidence>
<dbReference type="SUPFAM" id="SSF51556">
    <property type="entry name" value="Metallo-dependent hydrolases"/>
    <property type="match status" value="1"/>
</dbReference>
<dbReference type="PANTHER" id="PTHR21240">
    <property type="entry name" value="2-AMINO-3-CARBOXYLMUCONATE-6-SEMIALDEHYDE DECARBOXYLASE"/>
    <property type="match status" value="1"/>
</dbReference>
<reference evidence="4" key="1">
    <citation type="submission" date="2020-02" db="EMBL/GenBank/DDBJ databases">
        <authorList>
            <person name="Meier V. D."/>
        </authorList>
    </citation>
    <scope>NUCLEOTIDE SEQUENCE</scope>
    <source>
        <strain evidence="4">AVDCRST_MAG93</strain>
    </source>
</reference>
<evidence type="ECO:0000259" key="3">
    <source>
        <dbReference type="Pfam" id="PF04909"/>
    </source>
</evidence>
<proteinExistence type="predicted"/>
<evidence type="ECO:0000256" key="2">
    <source>
        <dbReference type="SAM" id="SignalP"/>
    </source>
</evidence>
<dbReference type="Gene3D" id="3.10.450.50">
    <property type="match status" value="1"/>
</dbReference>
<dbReference type="Gene3D" id="3.20.20.140">
    <property type="entry name" value="Metal-dependent hydrolases"/>
    <property type="match status" value="1"/>
</dbReference>
<feature type="chain" id="PRO_5026896885" description="Amidohydrolase-related domain-containing protein" evidence="2">
    <location>
        <begin position="24"/>
        <end position="360"/>
    </location>
</feature>
<name>A0A6J4JLI0_9CHLR</name>
<dbReference type="InterPro" id="IPR006680">
    <property type="entry name" value="Amidohydro-rel"/>
</dbReference>
<dbReference type="SUPFAM" id="SSF54427">
    <property type="entry name" value="NTF2-like"/>
    <property type="match status" value="1"/>
</dbReference>
<keyword evidence="2" id="KW-0732">Signal</keyword>
<dbReference type="AlphaFoldDB" id="A0A6J4JLI0"/>
<keyword evidence="1" id="KW-0456">Lyase</keyword>
<feature type="domain" description="Amidohydrolase-related" evidence="3">
    <location>
        <begin position="218"/>
        <end position="351"/>
    </location>
</feature>